<dbReference type="EMBL" id="PYDT01000009">
    <property type="protein sequence ID" value="THU50544.1"/>
    <property type="molecule type" value="Genomic_DNA"/>
</dbReference>
<gene>
    <name evidence="1" type="ORF">C4D60_Mb06t21360</name>
</gene>
<accession>A0A4S8IQX6</accession>
<reference evidence="1 2" key="1">
    <citation type="journal article" date="2019" name="Nat. Plants">
        <title>Genome sequencing of Musa balbisiana reveals subgenome evolution and function divergence in polyploid bananas.</title>
        <authorList>
            <person name="Yao X."/>
        </authorList>
    </citation>
    <scope>NUCLEOTIDE SEQUENCE [LARGE SCALE GENOMIC DNA]</scope>
    <source>
        <strain evidence="2">cv. DH-PKW</strain>
        <tissue evidence="1">Leaves</tissue>
    </source>
</reference>
<proteinExistence type="predicted"/>
<protein>
    <submittedName>
        <fullName evidence="1">Uncharacterized protein</fullName>
    </submittedName>
</protein>
<name>A0A4S8IQX6_MUSBA</name>
<keyword evidence="2" id="KW-1185">Reference proteome</keyword>
<evidence type="ECO:0000313" key="2">
    <source>
        <dbReference type="Proteomes" id="UP000317650"/>
    </source>
</evidence>
<sequence>MAVPVLPFGSVVHREEQLTAGFFCYDGTLRALIYKGCWQQVVAQNFNNIFFDWRGLIHERIAAFLDRRREVASLFVGATVIELEVFGGRLMASLLELWLKRLVVGGAAPEQ</sequence>
<comment type="caution">
    <text evidence="1">The sequence shown here is derived from an EMBL/GenBank/DDBJ whole genome shotgun (WGS) entry which is preliminary data.</text>
</comment>
<organism evidence="1 2">
    <name type="scientific">Musa balbisiana</name>
    <name type="common">Banana</name>
    <dbReference type="NCBI Taxonomy" id="52838"/>
    <lineage>
        <taxon>Eukaryota</taxon>
        <taxon>Viridiplantae</taxon>
        <taxon>Streptophyta</taxon>
        <taxon>Embryophyta</taxon>
        <taxon>Tracheophyta</taxon>
        <taxon>Spermatophyta</taxon>
        <taxon>Magnoliopsida</taxon>
        <taxon>Liliopsida</taxon>
        <taxon>Zingiberales</taxon>
        <taxon>Musaceae</taxon>
        <taxon>Musa</taxon>
    </lineage>
</organism>
<dbReference type="Proteomes" id="UP000317650">
    <property type="component" value="Chromosome 6"/>
</dbReference>
<evidence type="ECO:0000313" key="1">
    <source>
        <dbReference type="EMBL" id="THU50544.1"/>
    </source>
</evidence>
<dbReference type="AlphaFoldDB" id="A0A4S8IQX6"/>